<dbReference type="OrthoDB" id="342264at2759"/>
<evidence type="ECO:0000256" key="5">
    <source>
        <dbReference type="ARBA" id="ARBA00030146"/>
    </source>
</evidence>
<accession>A0A9Q1CTL0</accession>
<feature type="domain" description="BRCT" evidence="7">
    <location>
        <begin position="13"/>
        <end position="99"/>
    </location>
</feature>
<dbReference type="AlphaFoldDB" id="A0A9Q1CTL0"/>
<dbReference type="CDD" id="cd17711">
    <property type="entry name" value="BRCT_PAXIP1_rpt3"/>
    <property type="match status" value="1"/>
</dbReference>
<dbReference type="InterPro" id="IPR001357">
    <property type="entry name" value="BRCT_dom"/>
</dbReference>
<sequence>MEAEESNEDQKEEAVKLFKDVHYYLIGTISDDAVEMLEEGGAQEENYLMNRVTHVITEEDDNPDISEAQDIFDLPVVTPKWIKMSLLCGALLPTKPFTPESTSLFSKVVACCTQVSATDRGTLWAMITFNGGRCVSNFNKDCTHLIAGKPSGIKYKCALYHEDKIQTVTPDWVRDCIESKRYLEEKKYHPRYLLTKEDLERREREKQEEEAAKEVDEEESKGEVKKQTPKVQYKVKVPWAEELTPMPDLPPEELPVTMANPTSDTATPPKAPSSTSTPKESESPKKKDKKHKKKKKKKKHKKNKEKEKKEKKKKGRDSGHSTPRSDVSSINETGSEKGSAASRSMLRNITNNSDFIPFSSGSGKRRISQVLNSISGRVPKNSKNSGLHFGVIPSIPTIQYYGHDPSSNLKPEQCLLGCIFLIIEYPQLVSPDFIVTWTKVIQQHGGMVDDCYSDRITHILCDTQRTEVFQLARKDGKRCITASWLNDCLADKMMKPPWRALHFPPPCFPLNLPICKDYVIAVTGFEGTERNDVKTMIEMIGAVYTGYLSRGNTLLVSRRIEGFKCEKAQEWRIPMVNVRWLSDIILGKYDAFQNLKAERYQTYDGEDPFKIEYDIPLPLMAPWTSPLKISSTTKRSFMAQLSSKRKAENMSPGSAKRAKKSLSIEEEVWDTPTQVLEPHKIPKVMFTGIDAQFIPDLSKKLEKLGGRVVNDIQKCTHLVTTRVIRTVKFLCGVCSCRFIISPMWIEESYKSRWFLDETNFKLHDPETEAMFSFKLDESIQLAKQKKLFRNMFFYMTASVQPPFHMLREIVHSAGGTLLEKRPPLNDIKRVQLGAQKHSFIIISCDQDMPQCRELFRSNIDVHNVEFILTSVLRQHVDFNSFKYNPA</sequence>
<dbReference type="CDD" id="cd17710">
    <property type="entry name" value="BRCT_PAXIP1_rpt2"/>
    <property type="match status" value="1"/>
</dbReference>
<dbReference type="InterPro" id="IPR036420">
    <property type="entry name" value="BRCT_dom_sf"/>
</dbReference>
<evidence type="ECO:0000256" key="1">
    <source>
        <dbReference type="ARBA" id="ARBA00004123"/>
    </source>
</evidence>
<comment type="subcellular location">
    <subcellularLocation>
        <location evidence="1">Nucleus</location>
    </subcellularLocation>
</comment>
<feature type="domain" description="BRCT" evidence="7">
    <location>
        <begin position="510"/>
        <end position="585"/>
    </location>
</feature>
<feature type="domain" description="BRCT" evidence="7">
    <location>
        <begin position="100"/>
        <end position="190"/>
    </location>
</feature>
<comment type="caution">
    <text evidence="8">The sequence shown here is derived from an EMBL/GenBank/DDBJ whole genome shotgun (WGS) entry which is preliminary data.</text>
</comment>
<dbReference type="Pfam" id="PF16589">
    <property type="entry name" value="BRCT_2"/>
    <property type="match status" value="1"/>
</dbReference>
<dbReference type="Pfam" id="PF16770">
    <property type="entry name" value="RTT107_BRCT_5"/>
    <property type="match status" value="1"/>
</dbReference>
<dbReference type="CDD" id="cd17714">
    <property type="entry name" value="BRCT_PAXIP1_rpt1"/>
    <property type="match status" value="1"/>
</dbReference>
<feature type="region of interest" description="Disordered" evidence="6">
    <location>
        <begin position="200"/>
        <end position="229"/>
    </location>
</feature>
<dbReference type="EMBL" id="JAIZAY010000001">
    <property type="protein sequence ID" value="KAJ8050379.1"/>
    <property type="molecule type" value="Genomic_DNA"/>
</dbReference>
<dbReference type="Pfam" id="PF12738">
    <property type="entry name" value="PTCB-BRCT"/>
    <property type="match status" value="2"/>
</dbReference>
<evidence type="ECO:0000313" key="8">
    <source>
        <dbReference type="EMBL" id="KAJ8050379.1"/>
    </source>
</evidence>
<feature type="domain" description="BRCT" evidence="7">
    <location>
        <begin position="439"/>
        <end position="489"/>
    </location>
</feature>
<evidence type="ECO:0000256" key="6">
    <source>
        <dbReference type="SAM" id="MobiDB-lite"/>
    </source>
</evidence>
<feature type="compositionally biased region" description="Basic and acidic residues" evidence="6">
    <location>
        <begin position="200"/>
        <end position="214"/>
    </location>
</feature>
<dbReference type="GO" id="GO:0005634">
    <property type="term" value="C:nucleus"/>
    <property type="evidence" value="ECO:0007669"/>
    <property type="project" value="UniProtKB-SubCell"/>
</dbReference>
<feature type="region of interest" description="Disordered" evidence="6">
    <location>
        <begin position="243"/>
        <end position="342"/>
    </location>
</feature>
<dbReference type="PANTHER" id="PTHR23196:SF1">
    <property type="entry name" value="PAX-INTERACTING PROTEIN 1"/>
    <property type="match status" value="1"/>
</dbReference>
<evidence type="ECO:0000259" key="7">
    <source>
        <dbReference type="PROSITE" id="PS50172"/>
    </source>
</evidence>
<name>A0A9Q1CTL0_HOLLE</name>
<dbReference type="InterPro" id="IPR051579">
    <property type="entry name" value="DDR_Transcriptional_Reg"/>
</dbReference>
<dbReference type="GO" id="GO:0006974">
    <property type="term" value="P:DNA damage response"/>
    <property type="evidence" value="ECO:0007669"/>
    <property type="project" value="UniProtKB-KW"/>
</dbReference>
<reference evidence="8" key="1">
    <citation type="submission" date="2021-10" db="EMBL/GenBank/DDBJ databases">
        <title>Tropical sea cucumber genome reveals ecological adaptation and Cuvierian tubules defense mechanism.</title>
        <authorList>
            <person name="Chen T."/>
        </authorList>
    </citation>
    <scope>NUCLEOTIDE SEQUENCE</scope>
    <source>
        <strain evidence="8">Nanhai2018</strain>
        <tissue evidence="8">Muscle</tissue>
    </source>
</reference>
<gene>
    <name evidence="8" type="ORF">HOLleu_03564</name>
</gene>
<evidence type="ECO:0000256" key="2">
    <source>
        <dbReference type="ARBA" id="ARBA00022763"/>
    </source>
</evidence>
<keyword evidence="9" id="KW-1185">Reference proteome</keyword>
<proteinExistence type="predicted"/>
<keyword evidence="2" id="KW-0227">DNA damage</keyword>
<keyword evidence="3" id="KW-0539">Nucleus</keyword>
<evidence type="ECO:0000256" key="3">
    <source>
        <dbReference type="ARBA" id="ARBA00023242"/>
    </source>
</evidence>
<evidence type="ECO:0000313" key="9">
    <source>
        <dbReference type="Proteomes" id="UP001152320"/>
    </source>
</evidence>
<organism evidence="8 9">
    <name type="scientific">Holothuria leucospilota</name>
    <name type="common">Black long sea cucumber</name>
    <name type="synonym">Mertensiothuria leucospilota</name>
    <dbReference type="NCBI Taxonomy" id="206669"/>
    <lineage>
        <taxon>Eukaryota</taxon>
        <taxon>Metazoa</taxon>
        <taxon>Echinodermata</taxon>
        <taxon>Eleutherozoa</taxon>
        <taxon>Echinozoa</taxon>
        <taxon>Holothuroidea</taxon>
        <taxon>Aspidochirotacea</taxon>
        <taxon>Aspidochirotida</taxon>
        <taxon>Holothuriidae</taxon>
        <taxon>Holothuria</taxon>
    </lineage>
</organism>
<dbReference type="Pfam" id="PF00533">
    <property type="entry name" value="BRCT"/>
    <property type="match status" value="2"/>
</dbReference>
<feature type="compositionally biased region" description="Polar residues" evidence="6">
    <location>
        <begin position="320"/>
        <end position="333"/>
    </location>
</feature>
<dbReference type="Proteomes" id="UP001152320">
    <property type="component" value="Chromosome 1"/>
</dbReference>
<feature type="domain" description="BRCT" evidence="7">
    <location>
        <begin position="696"/>
        <end position="762"/>
    </location>
</feature>
<dbReference type="SUPFAM" id="SSF52113">
    <property type="entry name" value="BRCT domain"/>
    <property type="match status" value="5"/>
</dbReference>
<dbReference type="PROSITE" id="PS50172">
    <property type="entry name" value="BRCT"/>
    <property type="match status" value="5"/>
</dbReference>
<dbReference type="CDD" id="cd17730">
    <property type="entry name" value="BRCT_PAXIP1_rpt4"/>
    <property type="match status" value="1"/>
</dbReference>
<feature type="compositionally biased region" description="Basic residues" evidence="6">
    <location>
        <begin position="286"/>
        <end position="315"/>
    </location>
</feature>
<evidence type="ECO:0000256" key="4">
    <source>
        <dbReference type="ARBA" id="ARBA00023858"/>
    </source>
</evidence>
<dbReference type="Gene3D" id="3.40.50.10190">
    <property type="entry name" value="BRCT domain"/>
    <property type="match status" value="6"/>
</dbReference>
<dbReference type="CDD" id="cd17712">
    <property type="entry name" value="BRCT_PAXIP1_rpt5"/>
    <property type="match status" value="1"/>
</dbReference>
<protein>
    <recommendedName>
        <fullName evidence="4">PAX-interacting protein 1</fullName>
    </recommendedName>
    <alternativeName>
        <fullName evidence="5">PAX transactivation activation domain-interacting protein</fullName>
    </alternativeName>
</protein>
<dbReference type="PANTHER" id="PTHR23196">
    <property type="entry name" value="PAX TRANSCRIPTION ACTIVATION DOMAIN INTERACTING PROTEIN"/>
    <property type="match status" value="1"/>
</dbReference>
<dbReference type="CDD" id="cd18440">
    <property type="entry name" value="BRCT_PAXIP1_rpt6"/>
    <property type="match status" value="1"/>
</dbReference>
<dbReference type="SMART" id="SM00292">
    <property type="entry name" value="BRCT"/>
    <property type="match status" value="6"/>
</dbReference>
<feature type="compositionally biased region" description="Low complexity" evidence="6">
    <location>
        <begin position="261"/>
        <end position="278"/>
    </location>
</feature>